<dbReference type="Gene3D" id="1.10.1510.10">
    <property type="entry name" value="Uncharacterised protein YqeY/AIM41 PF09424, N-terminal domain"/>
    <property type="match status" value="1"/>
</dbReference>
<dbReference type="PANTHER" id="PTHR28055">
    <property type="entry name" value="ALTERED INHERITANCE OF MITOCHONDRIA PROTEIN 41, MITOCHONDRIAL"/>
    <property type="match status" value="1"/>
</dbReference>
<dbReference type="STRING" id="1817892.AUK40_02345"/>
<reference evidence="1 2" key="1">
    <citation type="journal article" date="2016" name="Environ. Microbiol.">
        <title>Genomic resolution of a cold subsurface aquifer community provides metabolic insights for novel microbes adapted to high CO concentrations.</title>
        <authorList>
            <person name="Probst A.J."/>
            <person name="Castelle C.J."/>
            <person name="Singh A."/>
            <person name="Brown C.T."/>
            <person name="Anantharaman K."/>
            <person name="Sharon I."/>
            <person name="Hug L.A."/>
            <person name="Burstein D."/>
            <person name="Emerson J.B."/>
            <person name="Thomas B.C."/>
            <person name="Banfield J.F."/>
        </authorList>
    </citation>
    <scope>NUCLEOTIDE SEQUENCE [LARGE SCALE GENOMIC DNA]</scope>
    <source>
        <strain evidence="1">CG2_30_54_11</strain>
    </source>
</reference>
<name>A0A1J5J306_9BACT</name>
<dbReference type="InterPro" id="IPR023168">
    <property type="entry name" value="GatB_Yqey_C_2"/>
</dbReference>
<dbReference type="Pfam" id="PF09424">
    <property type="entry name" value="YqeY"/>
    <property type="match status" value="1"/>
</dbReference>
<evidence type="ECO:0000313" key="2">
    <source>
        <dbReference type="Proteomes" id="UP000183245"/>
    </source>
</evidence>
<dbReference type="EMBL" id="MNZT01000044">
    <property type="protein sequence ID" value="OIP97872.1"/>
    <property type="molecule type" value="Genomic_DNA"/>
</dbReference>
<comment type="caution">
    <text evidence="1">The sequence shown here is derived from an EMBL/GenBank/DDBJ whole genome shotgun (WGS) entry which is preliminary data.</text>
</comment>
<evidence type="ECO:0008006" key="3">
    <source>
        <dbReference type="Google" id="ProtNLM"/>
    </source>
</evidence>
<protein>
    <recommendedName>
        <fullName evidence="3">Glutamyl-tRNA amidotransferase</fullName>
    </recommendedName>
</protein>
<accession>A0A1J5J306</accession>
<organism evidence="1 2">
    <name type="scientific">Candidatus Wirthbacteria bacterium CG2_30_54_11</name>
    <dbReference type="NCBI Taxonomy" id="1817892"/>
    <lineage>
        <taxon>Bacteria</taxon>
        <taxon>Candidatus Wirthbacteria</taxon>
    </lineage>
</organism>
<dbReference type="GO" id="GO:0016884">
    <property type="term" value="F:carbon-nitrogen ligase activity, with glutamine as amido-N-donor"/>
    <property type="evidence" value="ECO:0007669"/>
    <property type="project" value="InterPro"/>
</dbReference>
<dbReference type="AlphaFoldDB" id="A0A1J5J306"/>
<gene>
    <name evidence="1" type="ORF">AUK40_02345</name>
</gene>
<dbReference type="InterPro" id="IPR003789">
    <property type="entry name" value="Asn/Gln_tRNA_amidoTrase-B-like"/>
</dbReference>
<evidence type="ECO:0000313" key="1">
    <source>
        <dbReference type="EMBL" id="OIP97872.1"/>
    </source>
</evidence>
<dbReference type="Gene3D" id="1.10.10.410">
    <property type="match status" value="1"/>
</dbReference>
<dbReference type="Proteomes" id="UP000183245">
    <property type="component" value="Unassembled WGS sequence"/>
</dbReference>
<proteinExistence type="predicted"/>
<dbReference type="InterPro" id="IPR019004">
    <property type="entry name" value="YqeY/Aim41"/>
</dbReference>
<dbReference type="PANTHER" id="PTHR28055:SF1">
    <property type="entry name" value="ALTERED INHERITANCE OF MITOCHONDRIA PROTEIN 41, MITOCHONDRIAL"/>
    <property type="match status" value="1"/>
</dbReference>
<dbReference type="InterPro" id="IPR042184">
    <property type="entry name" value="YqeY/Aim41_N"/>
</dbReference>
<sequence length="149" mass="16428">MASSIYLRLQGDLKQAMRDHDEVKKDTIRLIIAACRLESVSHDGELNDDDLHGILAREKKNRQQSMEEYRLGGREDLSKREALEMQVISAYLPVQLSPDAIESQVKAAITASGASSLKDMGKVMGTLNASLKGKADMKAVSEKVKQLLS</sequence>
<dbReference type="SUPFAM" id="SSF89095">
    <property type="entry name" value="GatB/YqeY motif"/>
    <property type="match status" value="1"/>
</dbReference>